<dbReference type="EMBL" id="BAAANB010000006">
    <property type="protein sequence ID" value="GAA2027144.1"/>
    <property type="molecule type" value="Genomic_DNA"/>
</dbReference>
<reference evidence="4 5" key="1">
    <citation type="journal article" date="2019" name="Int. J. Syst. Evol. Microbiol.">
        <title>The Global Catalogue of Microorganisms (GCM) 10K type strain sequencing project: providing services to taxonomists for standard genome sequencing and annotation.</title>
        <authorList>
            <consortium name="The Broad Institute Genomics Platform"/>
            <consortium name="The Broad Institute Genome Sequencing Center for Infectious Disease"/>
            <person name="Wu L."/>
            <person name="Ma J."/>
        </authorList>
    </citation>
    <scope>NUCLEOTIDE SEQUENCE [LARGE SCALE GENOMIC DNA]</scope>
    <source>
        <strain evidence="4 5">JCM 14283</strain>
    </source>
</reference>
<dbReference type="Proteomes" id="UP001501285">
    <property type="component" value="Unassembled WGS sequence"/>
</dbReference>
<proteinExistence type="predicted"/>
<dbReference type="PANTHER" id="PTHR36933:SF1">
    <property type="entry name" value="SLL0788 PROTEIN"/>
    <property type="match status" value="1"/>
</dbReference>
<evidence type="ECO:0000313" key="5">
    <source>
        <dbReference type="Proteomes" id="UP001501285"/>
    </source>
</evidence>
<feature type="compositionally biased region" description="Low complexity" evidence="1">
    <location>
        <begin position="41"/>
        <end position="58"/>
    </location>
</feature>
<feature type="domain" description="DUF305" evidence="3">
    <location>
        <begin position="65"/>
        <end position="211"/>
    </location>
</feature>
<evidence type="ECO:0000313" key="4">
    <source>
        <dbReference type="EMBL" id="GAA2027144.1"/>
    </source>
</evidence>
<dbReference type="InterPro" id="IPR012347">
    <property type="entry name" value="Ferritin-like"/>
</dbReference>
<feature type="chain" id="PRO_5046452092" evidence="2">
    <location>
        <begin position="37"/>
        <end position="213"/>
    </location>
</feature>
<gene>
    <name evidence="4" type="ORF">GCM10009740_16050</name>
</gene>
<feature type="signal peptide" evidence="2">
    <location>
        <begin position="1"/>
        <end position="36"/>
    </location>
</feature>
<evidence type="ECO:0000256" key="2">
    <source>
        <dbReference type="SAM" id="SignalP"/>
    </source>
</evidence>
<keyword evidence="5" id="KW-1185">Reference proteome</keyword>
<evidence type="ECO:0000259" key="3">
    <source>
        <dbReference type="Pfam" id="PF03713"/>
    </source>
</evidence>
<name>A0ABN2U1Y6_9MICO</name>
<dbReference type="PROSITE" id="PS51257">
    <property type="entry name" value="PROKAR_LIPOPROTEIN"/>
    <property type="match status" value="1"/>
</dbReference>
<dbReference type="Gene3D" id="1.20.1260.10">
    <property type="match status" value="1"/>
</dbReference>
<evidence type="ECO:0000256" key="1">
    <source>
        <dbReference type="SAM" id="MobiDB-lite"/>
    </source>
</evidence>
<protein>
    <submittedName>
        <fullName evidence="4">DUF305 domain-containing protein</fullName>
    </submittedName>
</protein>
<feature type="region of interest" description="Disordered" evidence="1">
    <location>
        <begin position="28"/>
        <end position="58"/>
    </location>
</feature>
<keyword evidence="2" id="KW-0732">Signal</keyword>
<sequence length="213" mass="21885">MPSSIRRFVPAVGAVVLAVVLTACSGSGSMPGTDHAASGMTGEPTGTAASGSAAPTGSNAGRAGDVMFAQMMVPHHQQAVEMADIALGKQSASAQVRQLATQIKAGQDPEIETMRGWLQSWGAPLPTTGMSHDGMGGTSGQGMMTQADMDALKAADGAEFDKQWVTMMTAHHEGAITMARQVLTTTQNPDVKTLAEAVVKAQTEEIATMKGLS</sequence>
<dbReference type="InterPro" id="IPR005183">
    <property type="entry name" value="DUF305_CopM-like"/>
</dbReference>
<accession>A0ABN2U1Y6</accession>
<comment type="caution">
    <text evidence="4">The sequence shown here is derived from an EMBL/GenBank/DDBJ whole genome shotgun (WGS) entry which is preliminary data.</text>
</comment>
<dbReference type="PANTHER" id="PTHR36933">
    <property type="entry name" value="SLL0788 PROTEIN"/>
    <property type="match status" value="1"/>
</dbReference>
<dbReference type="RefSeq" id="WP_343989790.1">
    <property type="nucleotide sequence ID" value="NZ_BAAANB010000006.1"/>
</dbReference>
<organism evidence="4 5">
    <name type="scientific">Terrabacter terrae</name>
    <dbReference type="NCBI Taxonomy" id="318434"/>
    <lineage>
        <taxon>Bacteria</taxon>
        <taxon>Bacillati</taxon>
        <taxon>Actinomycetota</taxon>
        <taxon>Actinomycetes</taxon>
        <taxon>Micrococcales</taxon>
        <taxon>Intrasporangiaceae</taxon>
        <taxon>Terrabacter</taxon>
    </lineage>
</organism>
<dbReference type="Pfam" id="PF03713">
    <property type="entry name" value="DUF305"/>
    <property type="match status" value="1"/>
</dbReference>